<evidence type="ECO:0000259" key="5">
    <source>
        <dbReference type="Pfam" id="PF18962"/>
    </source>
</evidence>
<dbReference type="Pfam" id="PF24595">
    <property type="entry name" value="DUF7619"/>
    <property type="match status" value="1"/>
</dbReference>
<reference evidence="8" key="1">
    <citation type="submission" date="2019-05" db="EMBL/GenBank/DDBJ databases">
        <title>Flavobacterium profundi sp. nov., isolated from a deep-sea seamount.</title>
        <authorList>
            <person name="Zhang D.-C."/>
        </authorList>
    </citation>
    <scope>NUCLEOTIDE SEQUENCE [LARGE SCALE GENOMIC DNA]</scope>
    <source>
        <strain evidence="8">TP390</strain>
    </source>
</reference>
<evidence type="ECO:0000256" key="2">
    <source>
        <dbReference type="ARBA" id="ARBA00022729"/>
    </source>
</evidence>
<proteinExistence type="predicted"/>
<dbReference type="InterPro" id="IPR026444">
    <property type="entry name" value="Secre_tail"/>
</dbReference>
<feature type="domain" description="DUF7619" evidence="6">
    <location>
        <begin position="649"/>
        <end position="778"/>
    </location>
</feature>
<dbReference type="InterPro" id="IPR032675">
    <property type="entry name" value="LRR_dom_sf"/>
</dbReference>
<comment type="caution">
    <text evidence="7">The sequence shown here is derived from an EMBL/GenBank/DDBJ whole genome shotgun (WGS) entry which is preliminary data.</text>
</comment>
<dbReference type="Proteomes" id="UP000431264">
    <property type="component" value="Unassembled WGS sequence"/>
</dbReference>
<dbReference type="InterPro" id="IPR055353">
    <property type="entry name" value="DUF7619"/>
</dbReference>
<dbReference type="OrthoDB" id="1110367at2"/>
<dbReference type="RefSeq" id="WP_140996555.1">
    <property type="nucleotide sequence ID" value="NZ_VDCZ01000002.1"/>
</dbReference>
<keyword evidence="2 4" id="KW-0732">Signal</keyword>
<dbReference type="Gene3D" id="3.80.10.10">
    <property type="entry name" value="Ribonuclease Inhibitor"/>
    <property type="match status" value="2"/>
</dbReference>
<protein>
    <submittedName>
        <fullName evidence="7">T9SS type A sorting domain-containing protein</fullName>
    </submittedName>
</protein>
<keyword evidence="8" id="KW-1185">Reference proteome</keyword>
<evidence type="ECO:0000313" key="8">
    <source>
        <dbReference type="Proteomes" id="UP000431264"/>
    </source>
</evidence>
<dbReference type="EMBL" id="WQLW01000002">
    <property type="protein sequence ID" value="MVO08154.1"/>
    <property type="molecule type" value="Genomic_DNA"/>
</dbReference>
<dbReference type="AlphaFoldDB" id="A0A6I4IEY3"/>
<evidence type="ECO:0000313" key="7">
    <source>
        <dbReference type="EMBL" id="MVO08154.1"/>
    </source>
</evidence>
<evidence type="ECO:0000256" key="3">
    <source>
        <dbReference type="ARBA" id="ARBA00022737"/>
    </source>
</evidence>
<dbReference type="Pfam" id="PF18962">
    <property type="entry name" value="Por_Secre_tail"/>
    <property type="match status" value="1"/>
</dbReference>
<feature type="domain" description="Secretion system C-terminal sorting" evidence="5">
    <location>
        <begin position="797"/>
        <end position="865"/>
    </location>
</feature>
<dbReference type="PANTHER" id="PTHR47566:SF1">
    <property type="entry name" value="PROTEIN NUD1"/>
    <property type="match status" value="1"/>
</dbReference>
<evidence type="ECO:0000256" key="1">
    <source>
        <dbReference type="ARBA" id="ARBA00022614"/>
    </source>
</evidence>
<gene>
    <name evidence="7" type="ORF">GOQ30_03115</name>
</gene>
<organism evidence="7 8">
    <name type="scientific">Flavobacterium profundi</name>
    <dbReference type="NCBI Taxonomy" id="1774945"/>
    <lineage>
        <taxon>Bacteria</taxon>
        <taxon>Pseudomonadati</taxon>
        <taxon>Bacteroidota</taxon>
        <taxon>Flavobacteriia</taxon>
        <taxon>Flavobacteriales</taxon>
        <taxon>Flavobacteriaceae</taxon>
        <taxon>Flavobacterium</taxon>
    </lineage>
</organism>
<dbReference type="NCBIfam" id="TIGR04183">
    <property type="entry name" value="Por_Secre_tail"/>
    <property type="match status" value="1"/>
</dbReference>
<feature type="signal peptide" evidence="4">
    <location>
        <begin position="1"/>
        <end position="18"/>
    </location>
</feature>
<dbReference type="PROSITE" id="PS51450">
    <property type="entry name" value="LRR"/>
    <property type="match status" value="2"/>
</dbReference>
<keyword evidence="3" id="KW-0677">Repeat</keyword>
<accession>A0A6I4IEY3</accession>
<name>A0A6I4IEY3_9FLAO</name>
<feature type="chain" id="PRO_5026023186" evidence="4">
    <location>
        <begin position="19"/>
        <end position="867"/>
    </location>
</feature>
<sequence>MKQFYTFLLLACSFLVQAQIVTIPDANFKSKLLSASSSNRIAKNLNGNYTRVDLDNNGEIDLNEAHQIKELDVSYSSISDLTGLESFSSLEILYARFNTITTVDISQNINLKNCYISSNQITSFDVSQNVNLVNLDLGYNHLTNIDLTQNTNLESLDIGGSVLNNIDISQNLALKYLNVNGTNISNLDVTQHLGLLNLSIAGNPITNINLQNNILLESLFINQNQVLTGIDLTYNTALKNLTLSNVPFNTFDLSTLTNLTNLYLVGDNLNTIDLSQNTALKLFKTSGNNFSTIDLTNNVNLEVLDISNNPIVNIDLSQNTKLNEIRAVNTLLTVFDLSYSNFLRNIQCYDSPQLEYINIKNGMPSLPFYNLFIRNCPNLRYICCDEDQVNFVQQQINNAGYASVCNLNTYCSFVPNGTYYEVTGNVALDLNNDGCNNGQDDVNVPNLKFQIVKGQNTGFIISNGLNNYNLPLIAGNYTITPQMENPNYFVINPNTISVDFPVQNSPYIQDFCFTPNGQHSDLEVFVFSTIPARPGFDAKYKIVYRNKGNKIENGQISLTYEDTVLDFVSAVPSYNSATTDLLSWNFSNLQPFETREIEVILNVNSPMENPAVNIADVLTYSVNISTANVDEMPNDNSFQLNQTVVGSYDPNDKTCLEGEKITSNEVGNYVYYIIRFENTGTYPAENIVIKDVIDINKFDLNTIVPLKGSHEYFTRINSNTVEFIFENINLDFNDAFNDGYVVFKIKSLPNLQIGDSFSNSANIYFDYNFPIVTNTYTTVVENTLHTNEFDFDSVFSIYPNPATELLNIDIANNLKVTKIEIFNILNQVVFTGNHSMNSINISNLESGTYFIKVSSENGAKTIKIIKR</sequence>
<dbReference type="SUPFAM" id="SSF52058">
    <property type="entry name" value="L domain-like"/>
    <property type="match status" value="1"/>
</dbReference>
<evidence type="ECO:0000259" key="6">
    <source>
        <dbReference type="Pfam" id="PF24595"/>
    </source>
</evidence>
<evidence type="ECO:0000256" key="4">
    <source>
        <dbReference type="SAM" id="SignalP"/>
    </source>
</evidence>
<dbReference type="GO" id="GO:0035591">
    <property type="term" value="F:signaling adaptor activity"/>
    <property type="evidence" value="ECO:0007669"/>
    <property type="project" value="TreeGrafter"/>
</dbReference>
<dbReference type="InterPro" id="IPR001611">
    <property type="entry name" value="Leu-rich_rpt"/>
</dbReference>
<dbReference type="PANTHER" id="PTHR47566">
    <property type="match status" value="1"/>
</dbReference>
<dbReference type="InterPro" id="IPR052574">
    <property type="entry name" value="CDIRP"/>
</dbReference>
<keyword evidence="1" id="KW-0433">Leucine-rich repeat</keyword>